<dbReference type="GeneID" id="17090907"/>
<dbReference type="AlphaFoldDB" id="M2W8X6"/>
<accession>M2W8X6</accession>
<keyword evidence="3" id="KW-1185">Reference proteome</keyword>
<dbReference type="InterPro" id="IPR005031">
    <property type="entry name" value="COQ10_START"/>
</dbReference>
<dbReference type="InterPro" id="IPR023393">
    <property type="entry name" value="START-like_dom_sf"/>
</dbReference>
<dbReference type="Gramene" id="EME32316">
    <property type="protein sequence ID" value="EME32316"/>
    <property type="gene ID" value="Gasu_04110"/>
</dbReference>
<dbReference type="OMA" id="FCRMEYS"/>
<dbReference type="PANTHER" id="PTHR34060">
    <property type="entry name" value="POLYKETIDE CYCLASE / DEHYDRASE AND LIPID TRANSPORT PROTEIN"/>
    <property type="match status" value="1"/>
</dbReference>
<name>M2W8X6_GALSU</name>
<dbReference type="Proteomes" id="UP000030680">
    <property type="component" value="Unassembled WGS sequence"/>
</dbReference>
<gene>
    <name evidence="2" type="ORF">Gasu_04110</name>
</gene>
<evidence type="ECO:0000313" key="3">
    <source>
        <dbReference type="Proteomes" id="UP000030680"/>
    </source>
</evidence>
<feature type="domain" description="Coenzyme Q-binding protein COQ10 START" evidence="1">
    <location>
        <begin position="106"/>
        <end position="223"/>
    </location>
</feature>
<proteinExistence type="predicted"/>
<dbReference type="KEGG" id="gsl:Gasu_04110"/>
<dbReference type="RefSeq" id="XP_005708836.1">
    <property type="nucleotide sequence ID" value="XM_005708779.1"/>
</dbReference>
<dbReference type="Pfam" id="PF03364">
    <property type="entry name" value="Polyketide_cyc"/>
    <property type="match status" value="1"/>
</dbReference>
<organism evidence="2 3">
    <name type="scientific">Galdieria sulphuraria</name>
    <name type="common">Red alga</name>
    <dbReference type="NCBI Taxonomy" id="130081"/>
    <lineage>
        <taxon>Eukaryota</taxon>
        <taxon>Rhodophyta</taxon>
        <taxon>Bangiophyceae</taxon>
        <taxon>Galdieriales</taxon>
        <taxon>Galdieriaceae</taxon>
        <taxon>Galdieria</taxon>
    </lineage>
</organism>
<evidence type="ECO:0000259" key="1">
    <source>
        <dbReference type="Pfam" id="PF03364"/>
    </source>
</evidence>
<dbReference type="OrthoDB" id="5732at2759"/>
<dbReference type="PANTHER" id="PTHR34060:SF1">
    <property type="entry name" value="POLYKETIDE CYCLASE _ DEHYDRASE AND LIPID TRANSPORT PROTEIN"/>
    <property type="match status" value="1"/>
</dbReference>
<protein>
    <recommendedName>
        <fullName evidence="1">Coenzyme Q-binding protein COQ10 START domain-containing protein</fullName>
    </recommendedName>
</protein>
<dbReference type="SUPFAM" id="SSF55961">
    <property type="entry name" value="Bet v1-like"/>
    <property type="match status" value="1"/>
</dbReference>
<sequence length="248" mass="28427">MVFVSNSVLRSTHSFTANTQTSIPGYFLSVKKDQKPVTGKLPVKSKHRLFSKRLTACTESRSEKSQCITEEKLIREVTEVISGIDIKVRLTSLGGRKRRISGGLDIEAPVKRVWDIMTDYEKLPDILPNIVESRVIHDTVGNKQVEQVILLSRTFNIRSRILVEVLEDYMKALRFLKIQSRDFEEFDGNYRFSEIESGFCRMEYSLDASPNLLFPISLVERKILKEVPQLLANIREVALYGEKEENGL</sequence>
<dbReference type="EMBL" id="KB454486">
    <property type="protein sequence ID" value="EME32316.1"/>
    <property type="molecule type" value="Genomic_DNA"/>
</dbReference>
<reference evidence="3" key="1">
    <citation type="journal article" date="2013" name="Science">
        <title>Gene transfer from bacteria and archaea facilitated evolution of an extremophilic eukaryote.</title>
        <authorList>
            <person name="Schonknecht G."/>
            <person name="Chen W.H."/>
            <person name="Ternes C.M."/>
            <person name="Barbier G.G."/>
            <person name="Shrestha R.P."/>
            <person name="Stanke M."/>
            <person name="Brautigam A."/>
            <person name="Baker B.J."/>
            <person name="Banfield J.F."/>
            <person name="Garavito R.M."/>
            <person name="Carr K."/>
            <person name="Wilkerson C."/>
            <person name="Rensing S.A."/>
            <person name="Gagneul D."/>
            <person name="Dickenson N.E."/>
            <person name="Oesterhelt C."/>
            <person name="Lercher M.J."/>
            <person name="Weber A.P."/>
        </authorList>
    </citation>
    <scope>NUCLEOTIDE SEQUENCE [LARGE SCALE GENOMIC DNA]</scope>
    <source>
        <strain evidence="3">074W</strain>
    </source>
</reference>
<evidence type="ECO:0000313" key="2">
    <source>
        <dbReference type="EMBL" id="EME32316.1"/>
    </source>
</evidence>
<dbReference type="Gene3D" id="3.30.530.20">
    <property type="match status" value="1"/>
</dbReference>